<protein>
    <recommendedName>
        <fullName evidence="9 10">Ferrochelatase</fullName>
        <ecNumber evidence="9 10">4.98.1.1</ecNumber>
    </recommendedName>
    <alternativeName>
        <fullName evidence="9">Heme synthase</fullName>
    </alternativeName>
    <alternativeName>
        <fullName evidence="9">Protoheme ferro-lyase</fullName>
    </alternativeName>
</protein>
<dbReference type="PROSITE" id="PS00534">
    <property type="entry name" value="FERROCHELATASE"/>
    <property type="match status" value="1"/>
</dbReference>
<comment type="catalytic activity">
    <reaction evidence="9 10">
        <text>heme b + 2 H(+) = protoporphyrin IX + Fe(2+)</text>
        <dbReference type="Rhea" id="RHEA:22584"/>
        <dbReference type="ChEBI" id="CHEBI:15378"/>
        <dbReference type="ChEBI" id="CHEBI:29033"/>
        <dbReference type="ChEBI" id="CHEBI:57306"/>
        <dbReference type="ChEBI" id="CHEBI:60344"/>
        <dbReference type="EC" id="4.98.1.1"/>
    </reaction>
</comment>
<keyword evidence="2 9" id="KW-0963">Cytoplasm</keyword>
<accession>A0A1H9JIF1</accession>
<dbReference type="Gene3D" id="3.40.50.1400">
    <property type="match status" value="2"/>
</dbReference>
<dbReference type="STRING" id="355243.SAMN03080615_03037"/>
<dbReference type="InterPro" id="IPR001015">
    <property type="entry name" value="Ferrochelatase"/>
</dbReference>
<keyword evidence="4 9" id="KW-0408">Iron</keyword>
<evidence type="ECO:0000256" key="10">
    <source>
        <dbReference type="RuleBase" id="RU000607"/>
    </source>
</evidence>
<comment type="catalytic activity">
    <reaction evidence="8">
        <text>Fe-coproporphyrin III + 2 H(+) = coproporphyrin III + Fe(2+)</text>
        <dbReference type="Rhea" id="RHEA:49572"/>
        <dbReference type="ChEBI" id="CHEBI:15378"/>
        <dbReference type="ChEBI" id="CHEBI:29033"/>
        <dbReference type="ChEBI" id="CHEBI:68438"/>
        <dbReference type="ChEBI" id="CHEBI:131725"/>
        <dbReference type="EC" id="4.99.1.9"/>
    </reaction>
    <physiologicalReaction direction="right-to-left" evidence="8">
        <dbReference type="Rhea" id="RHEA:49574"/>
    </physiologicalReaction>
</comment>
<evidence type="ECO:0000256" key="6">
    <source>
        <dbReference type="ARBA" id="ARBA00023239"/>
    </source>
</evidence>
<sequence length="348" mass="39187">MSLPKTAILLVNLGSPDQPTPAAVRRYLKEFLSDRRVVEGDGVMRLIWLTVLNAIILTFRPRKVAKLYASIWDQDSPLRLILNQQVAALQLALQQTIPDQDMQVFSAMTYGNPGLTARLEELTESGYSKILVLPLYPQYSATTTAPIYDQIARFQLKTRNFPDIRVVHDYHDHPLYIRALADSVKAFRAEHPESGKLVLSYHGIPQEYADKGDPYPEHCYRTSELLATELGLSDGQWQTTFQSRFGPKAWLQPYTDKTLEKLANSGTKQVEIICPAFSADCLETLEEIAVENRDVFMQAGGEQYQYIPALNADPGMIRLLVALVKQNSCGWVCQTCNSNEQNETENAS</sequence>
<dbReference type="EC" id="4.98.1.1" evidence="9 10"/>
<evidence type="ECO:0000256" key="4">
    <source>
        <dbReference type="ARBA" id="ARBA00023004"/>
    </source>
</evidence>
<evidence type="ECO:0000313" key="12">
    <source>
        <dbReference type="Proteomes" id="UP000198749"/>
    </source>
</evidence>
<evidence type="ECO:0000256" key="5">
    <source>
        <dbReference type="ARBA" id="ARBA00023133"/>
    </source>
</evidence>
<comment type="function">
    <text evidence="9 10">Catalyzes the ferrous insertion into protoporphyrin IX.</text>
</comment>
<keyword evidence="6 9" id="KW-0456">Lyase</keyword>
<feature type="binding site" evidence="9">
    <location>
        <position position="202"/>
    </location>
    <ligand>
        <name>Fe(2+)</name>
        <dbReference type="ChEBI" id="CHEBI:29033"/>
    </ligand>
</feature>
<dbReference type="HAMAP" id="MF_00323">
    <property type="entry name" value="Ferrochelatase"/>
    <property type="match status" value="1"/>
</dbReference>
<dbReference type="CDD" id="cd00419">
    <property type="entry name" value="Ferrochelatase_C"/>
    <property type="match status" value="1"/>
</dbReference>
<comment type="subcellular location">
    <subcellularLocation>
        <location evidence="9 10">Cytoplasm</location>
    </subcellularLocation>
</comment>
<evidence type="ECO:0000256" key="3">
    <source>
        <dbReference type="ARBA" id="ARBA00022723"/>
    </source>
</evidence>
<dbReference type="Proteomes" id="UP000198749">
    <property type="component" value="Unassembled WGS sequence"/>
</dbReference>
<dbReference type="GO" id="GO:0006783">
    <property type="term" value="P:heme biosynthetic process"/>
    <property type="evidence" value="ECO:0007669"/>
    <property type="project" value="UniProtKB-UniRule"/>
</dbReference>
<dbReference type="AlphaFoldDB" id="A0A1H9JIF1"/>
<keyword evidence="12" id="KW-1185">Reference proteome</keyword>
<evidence type="ECO:0000256" key="7">
    <source>
        <dbReference type="ARBA" id="ARBA00023244"/>
    </source>
</evidence>
<dbReference type="GO" id="GO:0046872">
    <property type="term" value="F:metal ion binding"/>
    <property type="evidence" value="ECO:0007669"/>
    <property type="project" value="UniProtKB-KW"/>
</dbReference>
<dbReference type="PANTHER" id="PTHR11108:SF1">
    <property type="entry name" value="FERROCHELATASE, MITOCHONDRIAL"/>
    <property type="match status" value="1"/>
</dbReference>
<proteinExistence type="inferred from homology"/>
<comment type="similarity">
    <text evidence="1 9 10">Belongs to the ferrochelatase family.</text>
</comment>
<evidence type="ECO:0000256" key="2">
    <source>
        <dbReference type="ARBA" id="ARBA00022490"/>
    </source>
</evidence>
<dbReference type="SUPFAM" id="SSF53800">
    <property type="entry name" value="Chelatase"/>
    <property type="match status" value="1"/>
</dbReference>
<dbReference type="InterPro" id="IPR019772">
    <property type="entry name" value="Ferrochelatase_AS"/>
</dbReference>
<evidence type="ECO:0000313" key="11">
    <source>
        <dbReference type="EMBL" id="SEQ86569.1"/>
    </source>
</evidence>
<dbReference type="CDD" id="cd03411">
    <property type="entry name" value="Ferrochelatase_N"/>
    <property type="match status" value="1"/>
</dbReference>
<feature type="binding site" evidence="9">
    <location>
        <position position="283"/>
    </location>
    <ligand>
        <name>Fe(2+)</name>
        <dbReference type="ChEBI" id="CHEBI:29033"/>
    </ligand>
</feature>
<dbReference type="InterPro" id="IPR033659">
    <property type="entry name" value="Ferrochelatase_N"/>
</dbReference>
<dbReference type="Pfam" id="PF00762">
    <property type="entry name" value="Ferrochelatase"/>
    <property type="match status" value="1"/>
</dbReference>
<evidence type="ECO:0000256" key="9">
    <source>
        <dbReference type="HAMAP-Rule" id="MF_00323"/>
    </source>
</evidence>
<dbReference type="GO" id="GO:0005737">
    <property type="term" value="C:cytoplasm"/>
    <property type="evidence" value="ECO:0007669"/>
    <property type="project" value="UniProtKB-SubCell"/>
</dbReference>
<gene>
    <name evidence="9" type="primary">hemH</name>
    <name evidence="11" type="ORF">SAMN03080615_03037</name>
</gene>
<reference evidence="12" key="1">
    <citation type="submission" date="2016-10" db="EMBL/GenBank/DDBJ databases">
        <authorList>
            <person name="Varghese N."/>
            <person name="Submissions S."/>
        </authorList>
    </citation>
    <scope>NUCLEOTIDE SEQUENCE [LARGE SCALE GENOMIC DNA]</scope>
    <source>
        <strain evidence="12">DSM 18887</strain>
    </source>
</reference>
<dbReference type="GO" id="GO:0004325">
    <property type="term" value="F:ferrochelatase activity"/>
    <property type="evidence" value="ECO:0007669"/>
    <property type="project" value="UniProtKB-UniRule"/>
</dbReference>
<keyword evidence="3 9" id="KW-0479">Metal-binding</keyword>
<comment type="pathway">
    <text evidence="9 10">Porphyrin-containing compound metabolism; protoheme biosynthesis; protoheme from protoporphyrin-IX: step 1/1.</text>
</comment>
<dbReference type="InterPro" id="IPR033644">
    <property type="entry name" value="Ferrochelatase_C"/>
</dbReference>
<dbReference type="UniPathway" id="UPA00252">
    <property type="reaction ID" value="UER00325"/>
</dbReference>
<dbReference type="PANTHER" id="PTHR11108">
    <property type="entry name" value="FERROCHELATASE"/>
    <property type="match status" value="1"/>
</dbReference>
<keyword evidence="5 9" id="KW-0350">Heme biosynthesis</keyword>
<dbReference type="EMBL" id="FOGB01000009">
    <property type="protein sequence ID" value="SEQ86569.1"/>
    <property type="molecule type" value="Genomic_DNA"/>
</dbReference>
<name>A0A1H9JIF1_9GAMM</name>
<keyword evidence="7 9" id="KW-0627">Porphyrin biosynthesis</keyword>
<dbReference type="NCBIfam" id="TIGR00109">
    <property type="entry name" value="hemH"/>
    <property type="match status" value="1"/>
</dbReference>
<evidence type="ECO:0000256" key="8">
    <source>
        <dbReference type="ARBA" id="ARBA00024536"/>
    </source>
</evidence>
<dbReference type="OrthoDB" id="9809741at2"/>
<dbReference type="RefSeq" id="WP_091359999.1">
    <property type="nucleotide sequence ID" value="NZ_AP025284.1"/>
</dbReference>
<evidence type="ECO:0000256" key="1">
    <source>
        <dbReference type="ARBA" id="ARBA00007718"/>
    </source>
</evidence>
<organism evidence="11 12">
    <name type="scientific">Amphritea atlantica</name>
    <dbReference type="NCBI Taxonomy" id="355243"/>
    <lineage>
        <taxon>Bacteria</taxon>
        <taxon>Pseudomonadati</taxon>
        <taxon>Pseudomonadota</taxon>
        <taxon>Gammaproteobacteria</taxon>
        <taxon>Oceanospirillales</taxon>
        <taxon>Oceanospirillaceae</taxon>
        <taxon>Amphritea</taxon>
    </lineage>
</organism>
<dbReference type="FunFam" id="3.40.50.1400:FF:000002">
    <property type="entry name" value="Ferrochelatase"/>
    <property type="match status" value="1"/>
</dbReference>